<dbReference type="CDD" id="cd07377">
    <property type="entry name" value="WHTH_GntR"/>
    <property type="match status" value="1"/>
</dbReference>
<evidence type="ECO:0000259" key="7">
    <source>
        <dbReference type="PROSITE" id="PS50949"/>
    </source>
</evidence>
<keyword evidence="2" id="KW-0032">Aminotransferase</keyword>
<dbReference type="EMBL" id="LWMN01000001">
    <property type="protein sequence ID" value="OAQ57138.1"/>
    <property type="molecule type" value="Genomic_DNA"/>
</dbReference>
<dbReference type="GO" id="GO:0003677">
    <property type="term" value="F:DNA binding"/>
    <property type="evidence" value="ECO:0007669"/>
    <property type="project" value="UniProtKB-KW"/>
</dbReference>
<dbReference type="PANTHER" id="PTHR46577">
    <property type="entry name" value="HTH-TYPE TRANSCRIPTIONAL REGULATORY PROTEIN GABR"/>
    <property type="match status" value="1"/>
</dbReference>
<evidence type="ECO:0000256" key="4">
    <source>
        <dbReference type="ARBA" id="ARBA00023015"/>
    </source>
</evidence>
<dbReference type="Gene3D" id="1.10.10.10">
    <property type="entry name" value="Winged helix-like DNA-binding domain superfamily/Winged helix DNA-binding domain"/>
    <property type="match status" value="1"/>
</dbReference>
<evidence type="ECO:0000313" key="11">
    <source>
        <dbReference type="Proteomes" id="UP000321361"/>
    </source>
</evidence>
<dbReference type="CDD" id="cd00609">
    <property type="entry name" value="AAT_like"/>
    <property type="match status" value="1"/>
</dbReference>
<dbReference type="SMART" id="SM00345">
    <property type="entry name" value="HTH_GNTR"/>
    <property type="match status" value="1"/>
</dbReference>
<protein>
    <submittedName>
        <fullName evidence="9">GntR family transcriptional regulator</fullName>
    </submittedName>
</protein>
<dbReference type="InterPro" id="IPR015421">
    <property type="entry name" value="PyrdxlP-dep_Trfase_major"/>
</dbReference>
<dbReference type="PANTHER" id="PTHR46577:SF2">
    <property type="entry name" value="TRANSCRIPTIONAL REGULATORY PROTEIN"/>
    <property type="match status" value="1"/>
</dbReference>
<evidence type="ECO:0000256" key="6">
    <source>
        <dbReference type="ARBA" id="ARBA00023163"/>
    </source>
</evidence>
<keyword evidence="5" id="KW-0238">DNA-binding</keyword>
<comment type="similarity">
    <text evidence="1">In the C-terminal section; belongs to the class-I pyridoxal-phosphate-dependent aminotransferase family.</text>
</comment>
<dbReference type="Proteomes" id="UP000321361">
    <property type="component" value="Unassembled WGS sequence"/>
</dbReference>
<reference evidence="9 10" key="1">
    <citation type="submission" date="2016-04" db="EMBL/GenBank/DDBJ databases">
        <title>Draft genome of an Enterococcus thailandicus strain isolated from bovine feces.</title>
        <authorList>
            <person name="Beukers A.G."/>
            <person name="Zaheer R."/>
            <person name="Goji N."/>
            <person name="Cook S.R."/>
            <person name="Amoako K."/>
            <person name="Chaves A.V."/>
            <person name="Ward M.P."/>
            <person name="Mcallister T.A."/>
        </authorList>
    </citation>
    <scope>NUCLEOTIDE SEQUENCE [LARGE SCALE GENOMIC DNA]</scope>
    <source>
        <strain evidence="9 10">F0711D 46</strain>
    </source>
</reference>
<dbReference type="PATRIC" id="fig|417368.6.peg.1253"/>
<dbReference type="InterPro" id="IPR015422">
    <property type="entry name" value="PyrdxlP-dep_Trfase_small"/>
</dbReference>
<dbReference type="Gene3D" id="3.40.640.10">
    <property type="entry name" value="Type I PLP-dependent aspartate aminotransferase-like (Major domain)"/>
    <property type="match status" value="1"/>
</dbReference>
<dbReference type="InterPro" id="IPR015424">
    <property type="entry name" value="PyrdxlP-dep_Trfase"/>
</dbReference>
<feature type="domain" description="HTH gntR-type" evidence="7">
    <location>
        <begin position="10"/>
        <end position="78"/>
    </location>
</feature>
<dbReference type="PRINTS" id="PR00035">
    <property type="entry name" value="HTHGNTR"/>
</dbReference>
<keyword evidence="3" id="KW-0663">Pyridoxal phosphate</keyword>
<dbReference type="OrthoDB" id="9802328at2"/>
<keyword evidence="2" id="KW-0808">Transferase</keyword>
<evidence type="ECO:0000313" key="8">
    <source>
        <dbReference type="EMBL" id="GEK37836.1"/>
    </source>
</evidence>
<evidence type="ECO:0000256" key="2">
    <source>
        <dbReference type="ARBA" id="ARBA00022576"/>
    </source>
</evidence>
<comment type="caution">
    <text evidence="9">The sequence shown here is derived from an EMBL/GenBank/DDBJ whole genome shotgun (WGS) entry which is preliminary data.</text>
</comment>
<dbReference type="InterPro" id="IPR036390">
    <property type="entry name" value="WH_DNA-bd_sf"/>
</dbReference>
<evidence type="ECO:0000256" key="1">
    <source>
        <dbReference type="ARBA" id="ARBA00005384"/>
    </source>
</evidence>
<accession>A0A179EVA1</accession>
<evidence type="ECO:0000256" key="3">
    <source>
        <dbReference type="ARBA" id="ARBA00022898"/>
    </source>
</evidence>
<dbReference type="GO" id="GO:0003700">
    <property type="term" value="F:DNA-binding transcription factor activity"/>
    <property type="evidence" value="ECO:0007669"/>
    <property type="project" value="InterPro"/>
</dbReference>
<evidence type="ECO:0000313" key="10">
    <source>
        <dbReference type="Proteomes" id="UP000078516"/>
    </source>
</evidence>
<dbReference type="Proteomes" id="UP000078516">
    <property type="component" value="Unassembled WGS sequence"/>
</dbReference>
<organism evidence="9 10">
    <name type="scientific">Enterococcus thailandicus</name>
    <dbReference type="NCBI Taxonomy" id="417368"/>
    <lineage>
        <taxon>Bacteria</taxon>
        <taxon>Bacillati</taxon>
        <taxon>Bacillota</taxon>
        <taxon>Bacilli</taxon>
        <taxon>Lactobacillales</taxon>
        <taxon>Enterococcaceae</taxon>
        <taxon>Enterococcus</taxon>
    </lineage>
</organism>
<dbReference type="RefSeq" id="WP_067481203.1">
    <property type="nucleotide sequence ID" value="NZ_BJUG01000012.1"/>
</dbReference>
<dbReference type="GO" id="GO:0030170">
    <property type="term" value="F:pyridoxal phosphate binding"/>
    <property type="evidence" value="ECO:0007669"/>
    <property type="project" value="InterPro"/>
</dbReference>
<keyword evidence="6" id="KW-0804">Transcription</keyword>
<gene>
    <name evidence="9" type="ORF">A6E74_01850</name>
    <name evidence="8" type="ORF">ETH01_21230</name>
</gene>
<dbReference type="EMBL" id="BJUG01000012">
    <property type="protein sequence ID" value="GEK37836.1"/>
    <property type="molecule type" value="Genomic_DNA"/>
</dbReference>
<dbReference type="SUPFAM" id="SSF46785">
    <property type="entry name" value="Winged helix' DNA-binding domain"/>
    <property type="match status" value="1"/>
</dbReference>
<dbReference type="GO" id="GO:0008483">
    <property type="term" value="F:transaminase activity"/>
    <property type="evidence" value="ECO:0007669"/>
    <property type="project" value="UniProtKB-KW"/>
</dbReference>
<dbReference type="AlphaFoldDB" id="A0A179EVA1"/>
<dbReference type="InterPro" id="IPR004839">
    <property type="entry name" value="Aminotransferase_I/II_large"/>
</dbReference>
<keyword evidence="10" id="KW-1185">Reference proteome</keyword>
<sequence>MWQKIDKAQGPAYRQMMDQIMRKIEQGELNPGERLASERKLAEAFGVNRSTVVHALEELRALGILTSKQGSGRYVNQTEWGKFSIPRIDWRQLIAHRYEQSINHYEEKINRGKKQTSAFLDLYSSEMPNELLPDFQFPSYSLADILMEEKRMNRYGYLPLKEKITGYLKEELQLTFAADQLLVTGGGQQAIFLILQTILSSGDAIAVESPSFFYRLPLFKAAGIRLFGVAMDEEGIDLKQLETSILKNQVKAVLVNPNFQNPTGKVMSQKRREALVQLCRRYQLPIIEDDVFTDFSFSEMNEVQPLRLLDPDNVLYIGSLSRVLGRTTKIGWVLGPETLIARLANAQEMMEFSLSIVSQMLATSVFDEAFLSKMSLVRQQLVKRSQRLIDWSKEQTFFELHPIKGGYYAWLTWEGKQLSTEIADELIAQGLGIAPAQLFGEEVNGLRLNFSRLSEEELPKFSELMNQAAEMLKK</sequence>
<evidence type="ECO:0000256" key="5">
    <source>
        <dbReference type="ARBA" id="ARBA00023125"/>
    </source>
</evidence>
<evidence type="ECO:0000313" key="9">
    <source>
        <dbReference type="EMBL" id="OAQ57138.1"/>
    </source>
</evidence>
<name>A0A179EVA1_ENTTH</name>
<keyword evidence="4" id="KW-0805">Transcription regulation</keyword>
<dbReference type="InterPro" id="IPR000524">
    <property type="entry name" value="Tscrpt_reg_HTH_GntR"/>
</dbReference>
<dbReference type="Gene3D" id="3.90.1150.10">
    <property type="entry name" value="Aspartate Aminotransferase, domain 1"/>
    <property type="match status" value="1"/>
</dbReference>
<dbReference type="InterPro" id="IPR051446">
    <property type="entry name" value="HTH_trans_reg/aminotransferase"/>
</dbReference>
<proteinExistence type="inferred from homology"/>
<dbReference type="PROSITE" id="PS50949">
    <property type="entry name" value="HTH_GNTR"/>
    <property type="match status" value="1"/>
</dbReference>
<dbReference type="InterPro" id="IPR036388">
    <property type="entry name" value="WH-like_DNA-bd_sf"/>
</dbReference>
<dbReference type="Pfam" id="PF00392">
    <property type="entry name" value="GntR"/>
    <property type="match status" value="1"/>
</dbReference>
<dbReference type="Pfam" id="PF00155">
    <property type="entry name" value="Aminotran_1_2"/>
    <property type="match status" value="1"/>
</dbReference>
<reference evidence="8 11" key="2">
    <citation type="submission" date="2019-07" db="EMBL/GenBank/DDBJ databases">
        <title>Whole genome shotgun sequence of Enterococcus thailandicus NBRC 101867.</title>
        <authorList>
            <person name="Hosoyama A."/>
            <person name="Uohara A."/>
            <person name="Ohji S."/>
            <person name="Ichikawa N."/>
        </authorList>
    </citation>
    <scope>NUCLEOTIDE SEQUENCE [LARGE SCALE GENOMIC DNA]</scope>
    <source>
        <strain evidence="8 11">NBRC 101867</strain>
    </source>
</reference>
<dbReference type="SUPFAM" id="SSF53383">
    <property type="entry name" value="PLP-dependent transferases"/>
    <property type="match status" value="1"/>
</dbReference>